<comment type="caution">
    <text evidence="1">The sequence shown here is derived from an EMBL/GenBank/DDBJ whole genome shotgun (WGS) entry which is preliminary data.</text>
</comment>
<organism evidence="1">
    <name type="scientific">bioreactor metagenome</name>
    <dbReference type="NCBI Taxonomy" id="1076179"/>
    <lineage>
        <taxon>unclassified sequences</taxon>
        <taxon>metagenomes</taxon>
        <taxon>ecological metagenomes</taxon>
    </lineage>
</organism>
<gene>
    <name evidence="1" type="ORF">SDC9_56101</name>
</gene>
<proteinExistence type="predicted"/>
<sequence>MFKTRLLKWNAMNKTNTNIFLLFLMVLQLSCATAPDKEDLHYVRIPIEYRKASSIKLSEFVESVDLIPLETTEDNLIGEVGRIVFIDNNYYIKSTNGRQNAKIFVFDANGRYQFKIDHRGVGPGEYIEMKDFQILQDSLLMTVSNGDYKSNLYDLKGDFIKQLEFRYNIKEIQPFSDYKVLLYHSNLRELEMNALTLLDTIFGISSHFFKVDKVAEAKLTCQINANAFSVCNEKVYFNYPFCDTIYQIAGQKYSPAYYIDFGNKKHTEGLITEKDGILEIEAKVKRLESVMSLYTYDITPRFVYLGFDDFERNVYMSLYSLQTGKVLTGRTIIDDLYFPGNRMVLTHNNIAVNMDKEEILWHVEPDVLLEGYEKSRKSMGENDWNVFCKKHPKLVSVCSMLKADDNPVLLRVKLKSF</sequence>
<evidence type="ECO:0000313" key="1">
    <source>
        <dbReference type="EMBL" id="MPM09778.1"/>
    </source>
</evidence>
<protein>
    <recommendedName>
        <fullName evidence="2">6-bladed beta-propeller</fullName>
    </recommendedName>
</protein>
<dbReference type="AlphaFoldDB" id="A0A644X1X3"/>
<dbReference type="EMBL" id="VSSQ01001611">
    <property type="protein sequence ID" value="MPM09778.1"/>
    <property type="molecule type" value="Genomic_DNA"/>
</dbReference>
<dbReference type="Pfam" id="PF17170">
    <property type="entry name" value="DUF5128"/>
    <property type="match status" value="1"/>
</dbReference>
<reference evidence="1" key="1">
    <citation type="submission" date="2019-08" db="EMBL/GenBank/DDBJ databases">
        <authorList>
            <person name="Kucharzyk K."/>
            <person name="Murdoch R.W."/>
            <person name="Higgins S."/>
            <person name="Loffler F."/>
        </authorList>
    </citation>
    <scope>NUCLEOTIDE SEQUENCE</scope>
</reference>
<evidence type="ECO:0008006" key="2">
    <source>
        <dbReference type="Google" id="ProtNLM"/>
    </source>
</evidence>
<name>A0A644X1X3_9ZZZZ</name>
<accession>A0A644X1X3</accession>